<dbReference type="PANTHER" id="PTHR24291:SF189">
    <property type="entry name" value="CYTOCHROME P450 4C3-RELATED"/>
    <property type="match status" value="1"/>
</dbReference>
<evidence type="ECO:0000256" key="1">
    <source>
        <dbReference type="ARBA" id="ARBA00001971"/>
    </source>
</evidence>
<evidence type="ECO:0000256" key="8">
    <source>
        <dbReference type="ARBA" id="ARBA00022824"/>
    </source>
</evidence>
<evidence type="ECO:0000256" key="13">
    <source>
        <dbReference type="ARBA" id="ARBA00023136"/>
    </source>
</evidence>
<name>A0A2W1BTC4_HELAM</name>
<gene>
    <name evidence="17" type="primary">HaOG200047</name>
    <name evidence="17" type="ORF">B5X24_HaOG200047</name>
</gene>
<dbReference type="GO" id="GO:0005789">
    <property type="term" value="C:endoplasmic reticulum membrane"/>
    <property type="evidence" value="ECO:0007669"/>
    <property type="project" value="UniProtKB-SubCell"/>
</dbReference>
<dbReference type="PANTHER" id="PTHR24291">
    <property type="entry name" value="CYTOCHROME P450 FAMILY 4"/>
    <property type="match status" value="1"/>
</dbReference>
<feature type="signal peptide" evidence="16">
    <location>
        <begin position="1"/>
        <end position="25"/>
    </location>
</feature>
<feature type="binding site" description="axial binding residue" evidence="14">
    <location>
        <position position="462"/>
    </location>
    <ligand>
        <name>heme</name>
        <dbReference type="ChEBI" id="CHEBI:30413"/>
    </ligand>
    <ligandPart>
        <name>Fe</name>
        <dbReference type="ChEBI" id="CHEBI:18248"/>
    </ligandPart>
</feature>
<keyword evidence="9" id="KW-0492">Microsome</keyword>
<keyword evidence="6 14" id="KW-0349">Heme</keyword>
<evidence type="ECO:0000256" key="5">
    <source>
        <dbReference type="ARBA" id="ARBA00010617"/>
    </source>
</evidence>
<evidence type="ECO:0000256" key="10">
    <source>
        <dbReference type="ARBA" id="ARBA00023002"/>
    </source>
</evidence>
<keyword evidence="8" id="KW-0256">Endoplasmic reticulum</keyword>
<dbReference type="Pfam" id="PF00067">
    <property type="entry name" value="p450"/>
    <property type="match status" value="1"/>
</dbReference>
<dbReference type="GO" id="GO:0016705">
    <property type="term" value="F:oxidoreductase activity, acting on paired donors, with incorporation or reduction of molecular oxygen"/>
    <property type="evidence" value="ECO:0007669"/>
    <property type="project" value="InterPro"/>
</dbReference>
<proteinExistence type="inferred from homology"/>
<dbReference type="PRINTS" id="PR00463">
    <property type="entry name" value="EP450I"/>
</dbReference>
<evidence type="ECO:0000256" key="14">
    <source>
        <dbReference type="PIRSR" id="PIRSR602401-1"/>
    </source>
</evidence>
<evidence type="ECO:0008006" key="19">
    <source>
        <dbReference type="Google" id="ProtNLM"/>
    </source>
</evidence>
<evidence type="ECO:0000313" key="18">
    <source>
        <dbReference type="Proteomes" id="UP000249218"/>
    </source>
</evidence>
<evidence type="ECO:0000256" key="12">
    <source>
        <dbReference type="ARBA" id="ARBA00023033"/>
    </source>
</evidence>
<evidence type="ECO:0000313" key="17">
    <source>
        <dbReference type="EMBL" id="PZC78322.1"/>
    </source>
</evidence>
<evidence type="ECO:0000256" key="11">
    <source>
        <dbReference type="ARBA" id="ARBA00023004"/>
    </source>
</evidence>
<evidence type="ECO:0000256" key="15">
    <source>
        <dbReference type="RuleBase" id="RU000461"/>
    </source>
</evidence>
<reference evidence="17 18" key="1">
    <citation type="journal article" date="2017" name="BMC Biol.">
        <title>Genomic innovations, transcriptional plasticity and gene loss underlying the evolution and divergence of two highly polyphagous and invasive Helicoverpa pest species.</title>
        <authorList>
            <person name="Pearce S.L."/>
            <person name="Clarke D.F."/>
            <person name="East P.D."/>
            <person name="Elfekih S."/>
            <person name="Gordon K.H."/>
            <person name="Jermiin L.S."/>
            <person name="McGaughran A."/>
            <person name="Oakeshott J.G."/>
            <person name="Papanikolaou A."/>
            <person name="Perera O.P."/>
            <person name="Rane R.V."/>
            <person name="Richards S."/>
            <person name="Tay W.T."/>
            <person name="Walsh T.K."/>
            <person name="Anderson A."/>
            <person name="Anderson C.J."/>
            <person name="Asgari S."/>
            <person name="Board P.G."/>
            <person name="Bretschneider A."/>
            <person name="Campbell P.M."/>
            <person name="Chertemps T."/>
            <person name="Christeller J.T."/>
            <person name="Coppin C.W."/>
            <person name="Downes S.J."/>
            <person name="Duan G."/>
            <person name="Farnsworth C.A."/>
            <person name="Good R.T."/>
            <person name="Han L.B."/>
            <person name="Han Y.C."/>
            <person name="Hatje K."/>
            <person name="Horne I."/>
            <person name="Huang Y.P."/>
            <person name="Hughes D.S."/>
            <person name="Jacquin-Joly E."/>
            <person name="James W."/>
            <person name="Jhangiani S."/>
            <person name="Kollmar M."/>
            <person name="Kuwar S.S."/>
            <person name="Li S."/>
            <person name="Liu N.Y."/>
            <person name="Maibeche M.T."/>
            <person name="Miller J.R."/>
            <person name="Montagne N."/>
            <person name="Perry T."/>
            <person name="Qu J."/>
            <person name="Song S.V."/>
            <person name="Sutton G.G."/>
            <person name="Vogel H."/>
            <person name="Walenz B.P."/>
            <person name="Xu W."/>
            <person name="Zhang H.J."/>
            <person name="Zou Z."/>
            <person name="Batterham P."/>
            <person name="Edwards O.R."/>
            <person name="Feyereisen R."/>
            <person name="Gibbs R.A."/>
            <person name="Heckel D.G."/>
            <person name="McGrath A."/>
            <person name="Robin C."/>
            <person name="Scherer S.E."/>
            <person name="Worley K.C."/>
            <person name="Wu Y.D."/>
        </authorList>
    </citation>
    <scope>NUCLEOTIDE SEQUENCE [LARGE SCALE GENOMIC DNA]</scope>
    <source>
        <strain evidence="17">Harm_GR_Male_#8</strain>
        <tissue evidence="17">Whole organism</tissue>
    </source>
</reference>
<evidence type="ECO:0000256" key="3">
    <source>
        <dbReference type="ARBA" id="ARBA00004174"/>
    </source>
</evidence>
<organism evidence="17 18">
    <name type="scientific">Helicoverpa armigera</name>
    <name type="common">Cotton bollworm</name>
    <name type="synonym">Heliothis armigera</name>
    <dbReference type="NCBI Taxonomy" id="29058"/>
    <lineage>
        <taxon>Eukaryota</taxon>
        <taxon>Metazoa</taxon>
        <taxon>Ecdysozoa</taxon>
        <taxon>Arthropoda</taxon>
        <taxon>Hexapoda</taxon>
        <taxon>Insecta</taxon>
        <taxon>Pterygota</taxon>
        <taxon>Neoptera</taxon>
        <taxon>Endopterygota</taxon>
        <taxon>Lepidoptera</taxon>
        <taxon>Glossata</taxon>
        <taxon>Ditrysia</taxon>
        <taxon>Noctuoidea</taxon>
        <taxon>Noctuidae</taxon>
        <taxon>Heliothinae</taxon>
        <taxon>Helicoverpa</taxon>
    </lineage>
</organism>
<evidence type="ECO:0000256" key="9">
    <source>
        <dbReference type="ARBA" id="ARBA00022848"/>
    </source>
</evidence>
<keyword evidence="16" id="KW-0732">Signal</keyword>
<comment type="similarity">
    <text evidence="5 15">Belongs to the cytochrome P450 family.</text>
</comment>
<dbReference type="InterPro" id="IPR050196">
    <property type="entry name" value="Cytochrome_P450_Monoox"/>
</dbReference>
<dbReference type="EMBL" id="KZ149905">
    <property type="protein sequence ID" value="PZC78322.1"/>
    <property type="molecule type" value="Genomic_DNA"/>
</dbReference>
<dbReference type="GO" id="GO:0020037">
    <property type="term" value="F:heme binding"/>
    <property type="evidence" value="ECO:0007669"/>
    <property type="project" value="InterPro"/>
</dbReference>
<dbReference type="AlphaFoldDB" id="A0A2W1BTC4"/>
<evidence type="ECO:0000256" key="2">
    <source>
        <dbReference type="ARBA" id="ARBA00003690"/>
    </source>
</evidence>
<keyword evidence="7 14" id="KW-0479">Metal-binding</keyword>
<comment type="subcellular location">
    <subcellularLocation>
        <location evidence="4">Endoplasmic reticulum membrane</location>
        <topology evidence="4">Peripheral membrane protein</topology>
    </subcellularLocation>
    <subcellularLocation>
        <location evidence="3">Microsome membrane</location>
        <topology evidence="3">Peripheral membrane protein</topology>
    </subcellularLocation>
</comment>
<dbReference type="OrthoDB" id="1470350at2759"/>
<dbReference type="InterPro" id="IPR036396">
    <property type="entry name" value="Cyt_P450_sf"/>
</dbReference>
<keyword evidence="10 15" id="KW-0560">Oxidoreductase</keyword>
<dbReference type="InterPro" id="IPR001128">
    <property type="entry name" value="Cyt_P450"/>
</dbReference>
<dbReference type="PROSITE" id="PS00086">
    <property type="entry name" value="CYTOCHROME_P450"/>
    <property type="match status" value="1"/>
</dbReference>
<keyword evidence="11 14" id="KW-0408">Iron</keyword>
<dbReference type="InterPro" id="IPR017972">
    <property type="entry name" value="Cyt_P450_CS"/>
</dbReference>
<keyword evidence="12 15" id="KW-0503">Monooxygenase</keyword>
<protein>
    <recommendedName>
        <fullName evidence="19">Cytochrome P450</fullName>
    </recommendedName>
</protein>
<comment type="function">
    <text evidence="2">May be involved in the metabolism of insect hormones and in the breakdown of synthetic insecticides.</text>
</comment>
<evidence type="ECO:0000256" key="16">
    <source>
        <dbReference type="SAM" id="SignalP"/>
    </source>
</evidence>
<evidence type="ECO:0000256" key="7">
    <source>
        <dbReference type="ARBA" id="ARBA00022723"/>
    </source>
</evidence>
<dbReference type="PRINTS" id="PR00385">
    <property type="entry name" value="P450"/>
</dbReference>
<dbReference type="Proteomes" id="UP000249218">
    <property type="component" value="Unassembled WGS sequence"/>
</dbReference>
<keyword evidence="13" id="KW-0472">Membrane</keyword>
<feature type="chain" id="PRO_5015967408" description="Cytochrome P450" evidence="16">
    <location>
        <begin position="26"/>
        <end position="518"/>
    </location>
</feature>
<accession>A0A2W1BTC4</accession>
<dbReference type="GO" id="GO:0004497">
    <property type="term" value="F:monooxygenase activity"/>
    <property type="evidence" value="ECO:0007669"/>
    <property type="project" value="UniProtKB-KW"/>
</dbReference>
<comment type="cofactor">
    <cofactor evidence="1 14">
        <name>heme</name>
        <dbReference type="ChEBI" id="CHEBI:30413"/>
    </cofactor>
</comment>
<evidence type="ECO:0000256" key="4">
    <source>
        <dbReference type="ARBA" id="ARBA00004406"/>
    </source>
</evidence>
<dbReference type="InterPro" id="IPR002401">
    <property type="entry name" value="Cyt_P450_E_grp-I"/>
</dbReference>
<keyword evidence="18" id="KW-1185">Reference proteome</keyword>
<dbReference type="GO" id="GO:0005506">
    <property type="term" value="F:iron ion binding"/>
    <property type="evidence" value="ECO:0007669"/>
    <property type="project" value="InterPro"/>
</dbReference>
<dbReference type="Gene3D" id="1.10.630.10">
    <property type="entry name" value="Cytochrome P450"/>
    <property type="match status" value="1"/>
</dbReference>
<evidence type="ECO:0000256" key="6">
    <source>
        <dbReference type="ARBA" id="ARBA00022617"/>
    </source>
</evidence>
<dbReference type="SUPFAM" id="SSF48264">
    <property type="entry name" value="Cytochrome P450"/>
    <property type="match status" value="1"/>
</dbReference>
<sequence length="518" mass="58147">MLTVILSVCVLCLVWLTLKVWQARSSEQKDSELSIVSLWMRRLWNSTSKTHPLPPAFPGSLPIIGHLHKGIAFSSNIFNFFKILSEDCVKQGGVTIFKLGPDLHYLITDPQDASTAAKSCLRRHYAMDFAKVWQGNSITTSSGKTWARHRKLLNPAFSLPVIHGFLDVFNSQAKKLINELEPFVGNGLFNHSPYFVTNNFETLCAGTFGIENAISKNLGAKYISSAYEMIDLIKAKAFKVWLQIDLIYKLVGLKKKEDQLLENLHSLTKTVIQKKKLARENNTLSNTVISPTTGLRYKGFLDLLMDLSADGAFTETEVRDQIEAILTTGFETTATQLTFTMLLLGAHPEIQDKLCKELEAVLGPDGDVGKEDLNKLVYTNAVIMESVRMFPTIPMILRWVEQDVKLKNYTMRAGSNCVIFPLIPNIAAKDSKGDQFRPERWLDDDFNGNQDFAGFGLGKRGCIGKTYAMIAMKVMLAHFIRQYRVRAEMSQLQLSADFVLKPVSGHEISIERRHSTAA</sequence>